<dbReference type="RefSeq" id="WP_097931250.1">
    <property type="nucleotide sequence ID" value="NZ_OCTN01000007.1"/>
</dbReference>
<dbReference type="AlphaFoldDB" id="A0A2C9CUY0"/>
<name>A0A2C9CUY0_9RHOB</name>
<proteinExistence type="inferred from homology"/>
<evidence type="ECO:0000256" key="6">
    <source>
        <dbReference type="SAM" id="MobiDB-lite"/>
    </source>
</evidence>
<accession>A0A2C9CUY0</accession>
<evidence type="ECO:0000256" key="5">
    <source>
        <dbReference type="RuleBase" id="RU362076"/>
    </source>
</evidence>
<evidence type="ECO:0000256" key="2">
    <source>
        <dbReference type="ARBA" id="ARBA00016013"/>
    </source>
</evidence>
<dbReference type="Pfam" id="PF03963">
    <property type="entry name" value="FlgD"/>
    <property type="match status" value="1"/>
</dbReference>
<dbReference type="OrthoDB" id="9785233at2"/>
<gene>
    <name evidence="7" type="ORF">SAMN06273572_107103</name>
</gene>
<keyword evidence="7" id="KW-0966">Cell projection</keyword>
<evidence type="ECO:0000313" key="8">
    <source>
        <dbReference type="Proteomes" id="UP000220034"/>
    </source>
</evidence>
<reference evidence="8" key="1">
    <citation type="submission" date="2017-09" db="EMBL/GenBank/DDBJ databases">
        <authorList>
            <person name="Varghese N."/>
            <person name="Submissions S."/>
        </authorList>
    </citation>
    <scope>NUCLEOTIDE SEQUENCE [LARGE SCALE GENOMIC DNA]</scope>
    <source>
        <strain evidence="8">C7</strain>
    </source>
</reference>
<dbReference type="Proteomes" id="UP000220034">
    <property type="component" value="Unassembled WGS sequence"/>
</dbReference>
<keyword evidence="7" id="KW-0282">Flagellum</keyword>
<sequence length="211" mass="22776">MEITSTSQSAASTTATQTSNTSPTTDFETFLTLLTTQMRNQDPLNPMESTQFVEQLATFTSVEQQIETNTKLDNLTAALTANDTNGLAAWLGRSVSVLGQAQYSGEPVELSFDTPPPNGARLIVRDAMGEIIADHAYSGGAWSGTLPTGREVQEGVYDFELRSSVADGDRVIAYPYTHSRVEEARMSQDGAVLILADGRSIYAQQVASIRD</sequence>
<keyword evidence="7" id="KW-0969">Cilium</keyword>
<dbReference type="InterPro" id="IPR005648">
    <property type="entry name" value="FlgD"/>
</dbReference>
<organism evidence="7 8">
    <name type="scientific">Pontivivens marinum</name>
    <dbReference type="NCBI Taxonomy" id="1690039"/>
    <lineage>
        <taxon>Bacteria</taxon>
        <taxon>Pseudomonadati</taxon>
        <taxon>Pseudomonadota</taxon>
        <taxon>Alphaproteobacteria</taxon>
        <taxon>Rhodobacterales</taxon>
        <taxon>Paracoccaceae</taxon>
        <taxon>Pontivivens</taxon>
    </lineage>
</organism>
<evidence type="ECO:0000256" key="4">
    <source>
        <dbReference type="ARBA" id="ARBA00024746"/>
    </source>
</evidence>
<keyword evidence="8" id="KW-1185">Reference proteome</keyword>
<dbReference type="GO" id="GO:0044781">
    <property type="term" value="P:bacterial-type flagellum organization"/>
    <property type="evidence" value="ECO:0007669"/>
    <property type="project" value="UniProtKB-UniRule"/>
</dbReference>
<feature type="region of interest" description="Disordered" evidence="6">
    <location>
        <begin position="1"/>
        <end position="24"/>
    </location>
</feature>
<evidence type="ECO:0000256" key="3">
    <source>
        <dbReference type="ARBA" id="ARBA00022795"/>
    </source>
</evidence>
<dbReference type="EMBL" id="OCTN01000007">
    <property type="protein sequence ID" value="SOH95082.1"/>
    <property type="molecule type" value="Genomic_DNA"/>
</dbReference>
<evidence type="ECO:0000256" key="1">
    <source>
        <dbReference type="ARBA" id="ARBA00010577"/>
    </source>
</evidence>
<protein>
    <recommendedName>
        <fullName evidence="2 5">Basal-body rod modification protein FlgD</fullName>
    </recommendedName>
</protein>
<comment type="similarity">
    <text evidence="1 5">Belongs to the FlgD family.</text>
</comment>
<evidence type="ECO:0000313" key="7">
    <source>
        <dbReference type="EMBL" id="SOH95082.1"/>
    </source>
</evidence>
<comment type="function">
    <text evidence="4 5">Required for flagellar hook formation. May act as a scaffolding protein.</text>
</comment>
<keyword evidence="3 5" id="KW-1005">Bacterial flagellum biogenesis</keyword>